<name>A0A7I8DHW1_9FIRM</name>
<gene>
    <name evidence="1" type="ORF">bsdcttw_11290</name>
</gene>
<dbReference type="KEGG" id="acht:bsdcttw_11290"/>
<evidence type="ECO:0000313" key="1">
    <source>
        <dbReference type="EMBL" id="BCJ98088.1"/>
    </source>
</evidence>
<evidence type="ECO:0000313" key="2">
    <source>
        <dbReference type="Proteomes" id="UP000515703"/>
    </source>
</evidence>
<protein>
    <submittedName>
        <fullName evidence="1">Uncharacterized protein</fullName>
    </submittedName>
</protein>
<dbReference type="Proteomes" id="UP000515703">
    <property type="component" value="Chromosome"/>
</dbReference>
<keyword evidence="2" id="KW-1185">Reference proteome</keyword>
<proteinExistence type="predicted"/>
<reference evidence="1 2" key="1">
    <citation type="submission" date="2020-08" db="EMBL/GenBank/DDBJ databases">
        <title>Draft genome sequencing of an Anaerocolumna strain isolated from anoxic soil subjected to BSD treatment.</title>
        <authorList>
            <person name="Uek A."/>
            <person name="Tonouchi A."/>
        </authorList>
    </citation>
    <scope>NUCLEOTIDE SEQUENCE [LARGE SCALE GENOMIC DNA]</scope>
    <source>
        <strain evidence="1 2">CTTW</strain>
    </source>
</reference>
<sequence>MNVEDQECKDCKYRKLSLFDEPCKSCHWEGGEVGYTYWESADVHEIV</sequence>
<accession>A0A7I8DHW1</accession>
<dbReference type="AlphaFoldDB" id="A0A7I8DHW1"/>
<organism evidence="1 2">
    <name type="scientific">Anaerocolumna chitinilytica</name>
    <dbReference type="NCBI Taxonomy" id="1727145"/>
    <lineage>
        <taxon>Bacteria</taxon>
        <taxon>Bacillati</taxon>
        <taxon>Bacillota</taxon>
        <taxon>Clostridia</taxon>
        <taxon>Lachnospirales</taxon>
        <taxon>Lachnospiraceae</taxon>
        <taxon>Anaerocolumna</taxon>
    </lineage>
</organism>
<reference evidence="1 2" key="2">
    <citation type="submission" date="2020-08" db="EMBL/GenBank/DDBJ databases">
        <authorList>
            <person name="Ueki A."/>
            <person name="Tonouchi A."/>
        </authorList>
    </citation>
    <scope>NUCLEOTIDE SEQUENCE [LARGE SCALE GENOMIC DNA]</scope>
    <source>
        <strain evidence="1 2">CTTW</strain>
    </source>
</reference>
<dbReference type="EMBL" id="AP023368">
    <property type="protein sequence ID" value="BCJ98088.1"/>
    <property type="molecule type" value="Genomic_DNA"/>
</dbReference>